<gene>
    <name evidence="2" type="ORF">ACFOZ4_12665</name>
</gene>
<dbReference type="RefSeq" id="WP_253755003.1">
    <property type="nucleotide sequence ID" value="NZ_JAMZDZ010000001.1"/>
</dbReference>
<dbReference type="InterPro" id="IPR036388">
    <property type="entry name" value="WH-like_DNA-bd_sf"/>
</dbReference>
<keyword evidence="3" id="KW-1185">Reference proteome</keyword>
<dbReference type="Gene3D" id="1.10.10.10">
    <property type="entry name" value="Winged helix-like DNA-binding domain superfamily/Winged helix DNA-binding domain"/>
    <property type="match status" value="1"/>
</dbReference>
<organism evidence="2 3">
    <name type="scientific">Hamadaea flava</name>
    <dbReference type="NCBI Taxonomy" id="1742688"/>
    <lineage>
        <taxon>Bacteria</taxon>
        <taxon>Bacillati</taxon>
        <taxon>Actinomycetota</taxon>
        <taxon>Actinomycetes</taxon>
        <taxon>Micromonosporales</taxon>
        <taxon>Micromonosporaceae</taxon>
        <taxon>Hamadaea</taxon>
    </lineage>
</organism>
<evidence type="ECO:0000313" key="3">
    <source>
        <dbReference type="Proteomes" id="UP001595816"/>
    </source>
</evidence>
<sequence>MTDLDSRWRPVRLLLEAVDQQIASIYADAGVDGMRTRFVGPLIQLGRRGAMTVRELADSVEVTHSAMSQTVAAMRSAGFVADAANSDGRTRRVQLSERGRAAIPLLEAEWRATEDSLAELEAEVPYPLTQVVADLAAALAKRSFRERLDAHLNAR</sequence>
<evidence type="ECO:0000313" key="2">
    <source>
        <dbReference type="EMBL" id="MFC4131458.1"/>
    </source>
</evidence>
<dbReference type="Proteomes" id="UP001595816">
    <property type="component" value="Unassembled WGS sequence"/>
</dbReference>
<dbReference type="InterPro" id="IPR036390">
    <property type="entry name" value="WH_DNA-bd_sf"/>
</dbReference>
<dbReference type="CDD" id="cd00090">
    <property type="entry name" value="HTH_ARSR"/>
    <property type="match status" value="1"/>
</dbReference>
<dbReference type="SUPFAM" id="SSF46785">
    <property type="entry name" value="Winged helix' DNA-binding domain"/>
    <property type="match status" value="1"/>
</dbReference>
<protein>
    <submittedName>
        <fullName evidence="2">MarR family transcriptional regulator</fullName>
    </submittedName>
</protein>
<accession>A0ABV8LLJ0</accession>
<reference evidence="3" key="1">
    <citation type="journal article" date="2019" name="Int. J. Syst. Evol. Microbiol.">
        <title>The Global Catalogue of Microorganisms (GCM) 10K type strain sequencing project: providing services to taxonomists for standard genome sequencing and annotation.</title>
        <authorList>
            <consortium name="The Broad Institute Genomics Platform"/>
            <consortium name="The Broad Institute Genome Sequencing Center for Infectious Disease"/>
            <person name="Wu L."/>
            <person name="Ma J."/>
        </authorList>
    </citation>
    <scope>NUCLEOTIDE SEQUENCE [LARGE SCALE GENOMIC DNA]</scope>
    <source>
        <strain evidence="3">CGMCC 4.7289</strain>
    </source>
</reference>
<dbReference type="SMART" id="SM00347">
    <property type="entry name" value="HTH_MARR"/>
    <property type="match status" value="1"/>
</dbReference>
<proteinExistence type="predicted"/>
<evidence type="ECO:0000259" key="1">
    <source>
        <dbReference type="SMART" id="SM00347"/>
    </source>
</evidence>
<comment type="caution">
    <text evidence="2">The sequence shown here is derived from an EMBL/GenBank/DDBJ whole genome shotgun (WGS) entry which is preliminary data.</text>
</comment>
<dbReference type="InterPro" id="IPR000835">
    <property type="entry name" value="HTH_MarR-typ"/>
</dbReference>
<name>A0ABV8LLJ0_9ACTN</name>
<feature type="domain" description="HTH marR-type" evidence="1">
    <location>
        <begin position="27"/>
        <end position="125"/>
    </location>
</feature>
<dbReference type="EMBL" id="JBHSAY010000006">
    <property type="protein sequence ID" value="MFC4131458.1"/>
    <property type="molecule type" value="Genomic_DNA"/>
</dbReference>
<dbReference type="InterPro" id="IPR011991">
    <property type="entry name" value="ArsR-like_HTH"/>
</dbReference>